<dbReference type="InterPro" id="IPR010982">
    <property type="entry name" value="Lambda_DNA-bd_dom_sf"/>
</dbReference>
<dbReference type="GO" id="GO:0005829">
    <property type="term" value="C:cytosol"/>
    <property type="evidence" value="ECO:0007669"/>
    <property type="project" value="TreeGrafter"/>
</dbReference>
<keyword evidence="1 3" id="KW-0238">DNA-binding</keyword>
<evidence type="ECO:0000313" key="3">
    <source>
        <dbReference type="EMBL" id="SHE96920.1"/>
    </source>
</evidence>
<dbReference type="EMBL" id="FQUZ01000010">
    <property type="protein sequence ID" value="SHE96920.1"/>
    <property type="molecule type" value="Genomic_DNA"/>
</dbReference>
<name>A0A1M4XU50_9BURK</name>
<proteinExistence type="predicted"/>
<dbReference type="SMART" id="SM00530">
    <property type="entry name" value="HTH_XRE"/>
    <property type="match status" value="1"/>
</dbReference>
<organism evidence="3 4">
    <name type="scientific">Lampropedia hyalina DSM 16112</name>
    <dbReference type="NCBI Taxonomy" id="1122156"/>
    <lineage>
        <taxon>Bacteria</taxon>
        <taxon>Pseudomonadati</taxon>
        <taxon>Pseudomonadota</taxon>
        <taxon>Betaproteobacteria</taxon>
        <taxon>Burkholderiales</taxon>
        <taxon>Comamonadaceae</taxon>
        <taxon>Lampropedia</taxon>
    </lineage>
</organism>
<dbReference type="OrthoDB" id="8527856at2"/>
<dbReference type="PANTHER" id="PTHR46797:SF1">
    <property type="entry name" value="METHYLPHOSPHONATE SYNTHASE"/>
    <property type="match status" value="1"/>
</dbReference>
<evidence type="ECO:0000313" key="4">
    <source>
        <dbReference type="Proteomes" id="UP000184327"/>
    </source>
</evidence>
<dbReference type="GO" id="GO:0003700">
    <property type="term" value="F:DNA-binding transcription factor activity"/>
    <property type="evidence" value="ECO:0007669"/>
    <property type="project" value="TreeGrafter"/>
</dbReference>
<evidence type="ECO:0000259" key="2">
    <source>
        <dbReference type="PROSITE" id="PS50943"/>
    </source>
</evidence>
<dbReference type="CDD" id="cd00093">
    <property type="entry name" value="HTH_XRE"/>
    <property type="match status" value="1"/>
</dbReference>
<dbReference type="InterPro" id="IPR050807">
    <property type="entry name" value="TransReg_Diox_bact_type"/>
</dbReference>
<dbReference type="SUPFAM" id="SSF47413">
    <property type="entry name" value="lambda repressor-like DNA-binding domains"/>
    <property type="match status" value="1"/>
</dbReference>
<protein>
    <submittedName>
        <fullName evidence="3">DNA-binding transcriptional regulator, XRE-family HTH domain</fullName>
    </submittedName>
</protein>
<evidence type="ECO:0000256" key="1">
    <source>
        <dbReference type="ARBA" id="ARBA00023125"/>
    </source>
</evidence>
<sequence length="96" mass="10603">MNTGVVFSSTLVENFGITVRQLRERQGWSQEELAGHSGLNRSYIGEIERGRVVPSVVTVEKLALAFNASVTEVFAHCEAIEKRRRSPFAESSSCGM</sequence>
<dbReference type="STRING" id="1122156.SAMN02745117_01121"/>
<keyword evidence="4" id="KW-1185">Reference proteome</keyword>
<dbReference type="AlphaFoldDB" id="A0A1M4XU50"/>
<feature type="domain" description="HTH cro/C1-type" evidence="2">
    <location>
        <begin position="19"/>
        <end position="73"/>
    </location>
</feature>
<dbReference type="Gene3D" id="1.10.260.40">
    <property type="entry name" value="lambda repressor-like DNA-binding domains"/>
    <property type="match status" value="1"/>
</dbReference>
<dbReference type="Pfam" id="PF13560">
    <property type="entry name" value="HTH_31"/>
    <property type="match status" value="1"/>
</dbReference>
<dbReference type="PROSITE" id="PS50943">
    <property type="entry name" value="HTH_CROC1"/>
    <property type="match status" value="1"/>
</dbReference>
<dbReference type="GO" id="GO:0003677">
    <property type="term" value="F:DNA binding"/>
    <property type="evidence" value="ECO:0007669"/>
    <property type="project" value="UniProtKB-KW"/>
</dbReference>
<gene>
    <name evidence="3" type="ORF">SAMN02745117_01121</name>
</gene>
<reference evidence="3 4" key="1">
    <citation type="submission" date="2016-11" db="EMBL/GenBank/DDBJ databases">
        <authorList>
            <person name="Jaros S."/>
            <person name="Januszkiewicz K."/>
            <person name="Wedrychowicz H."/>
        </authorList>
    </citation>
    <scope>NUCLEOTIDE SEQUENCE [LARGE SCALE GENOMIC DNA]</scope>
    <source>
        <strain evidence="3 4">DSM 16112</strain>
    </source>
</reference>
<dbReference type="Proteomes" id="UP000184327">
    <property type="component" value="Unassembled WGS sequence"/>
</dbReference>
<dbReference type="RefSeq" id="WP_073355598.1">
    <property type="nucleotide sequence ID" value="NZ_FQUZ01000010.1"/>
</dbReference>
<dbReference type="InterPro" id="IPR001387">
    <property type="entry name" value="Cro/C1-type_HTH"/>
</dbReference>
<dbReference type="PANTHER" id="PTHR46797">
    <property type="entry name" value="HTH-TYPE TRANSCRIPTIONAL REGULATOR"/>
    <property type="match status" value="1"/>
</dbReference>
<accession>A0A1M4XU50</accession>